<reference evidence="2" key="1">
    <citation type="journal article" date="2023" name="Front. Plant Sci.">
        <title>Chromosomal-level genome assembly of Melastoma candidum provides insights into trichome evolution.</title>
        <authorList>
            <person name="Zhong Y."/>
            <person name="Wu W."/>
            <person name="Sun C."/>
            <person name="Zou P."/>
            <person name="Liu Y."/>
            <person name="Dai S."/>
            <person name="Zhou R."/>
        </authorList>
    </citation>
    <scope>NUCLEOTIDE SEQUENCE [LARGE SCALE GENOMIC DNA]</scope>
</reference>
<dbReference type="EMBL" id="CM042883">
    <property type="protein sequence ID" value="KAI4374345.1"/>
    <property type="molecule type" value="Genomic_DNA"/>
</dbReference>
<keyword evidence="2" id="KW-1185">Reference proteome</keyword>
<accession>A0ACB9R6M7</accession>
<evidence type="ECO:0000313" key="1">
    <source>
        <dbReference type="EMBL" id="KAI4374345.1"/>
    </source>
</evidence>
<dbReference type="Proteomes" id="UP001057402">
    <property type="component" value="Chromosome 4"/>
</dbReference>
<sequence length="319" mass="36027">MEKIEHSTVFANGINIHVASVGPNDGLPVLFLHGFPELWYSWRHQMLSLSSLGYRCIAPDLRGYGDTDAPESVEEYTMLHVVGDLIGMMDAVGVERVFLVGHDWGALVAWSLCLFRPDRVAALVNTSVAFLPRDPGMKPVEGFRKMLGDDFYICKFQVPGEAEADFAKADIRKLIKVFLTSRDPNPPRIPKEIGFSGLAELPLGLPEWLTEDDVTYYASKFGQKGFTGGLNYYRNFDRTWELTAAWNGARIEVPVKYVVGDLDLVYHFPGTKQYVHSGEMKKMVPKLEEVVVMEDTGHFLQQEKPDEVTAHIYDFIKKF</sequence>
<gene>
    <name evidence="1" type="ORF">MLD38_012352</name>
</gene>
<protein>
    <submittedName>
        <fullName evidence="1">Uncharacterized protein</fullName>
    </submittedName>
</protein>
<proteinExistence type="predicted"/>
<organism evidence="1 2">
    <name type="scientific">Melastoma candidum</name>
    <dbReference type="NCBI Taxonomy" id="119954"/>
    <lineage>
        <taxon>Eukaryota</taxon>
        <taxon>Viridiplantae</taxon>
        <taxon>Streptophyta</taxon>
        <taxon>Embryophyta</taxon>
        <taxon>Tracheophyta</taxon>
        <taxon>Spermatophyta</taxon>
        <taxon>Magnoliopsida</taxon>
        <taxon>eudicotyledons</taxon>
        <taxon>Gunneridae</taxon>
        <taxon>Pentapetalae</taxon>
        <taxon>rosids</taxon>
        <taxon>malvids</taxon>
        <taxon>Myrtales</taxon>
        <taxon>Melastomataceae</taxon>
        <taxon>Melastomatoideae</taxon>
        <taxon>Melastomateae</taxon>
        <taxon>Melastoma</taxon>
    </lineage>
</organism>
<comment type="caution">
    <text evidence="1">The sequence shown here is derived from an EMBL/GenBank/DDBJ whole genome shotgun (WGS) entry which is preliminary data.</text>
</comment>
<evidence type="ECO:0000313" key="2">
    <source>
        <dbReference type="Proteomes" id="UP001057402"/>
    </source>
</evidence>
<name>A0ACB9R6M7_9MYRT</name>